<evidence type="ECO:0000313" key="2">
    <source>
        <dbReference type="Proteomes" id="UP000314294"/>
    </source>
</evidence>
<comment type="caution">
    <text evidence="1">The sequence shown here is derived from an EMBL/GenBank/DDBJ whole genome shotgun (WGS) entry which is preliminary data.</text>
</comment>
<reference evidence="1 2" key="1">
    <citation type="submission" date="2019-03" db="EMBL/GenBank/DDBJ databases">
        <title>First draft genome of Liparis tanakae, snailfish: a comprehensive survey of snailfish specific genes.</title>
        <authorList>
            <person name="Kim W."/>
            <person name="Song I."/>
            <person name="Jeong J.-H."/>
            <person name="Kim D."/>
            <person name="Kim S."/>
            <person name="Ryu S."/>
            <person name="Song J.Y."/>
            <person name="Lee S.K."/>
        </authorList>
    </citation>
    <scope>NUCLEOTIDE SEQUENCE [LARGE SCALE GENOMIC DNA]</scope>
    <source>
        <tissue evidence="1">Muscle</tissue>
    </source>
</reference>
<dbReference type="Proteomes" id="UP000314294">
    <property type="component" value="Unassembled WGS sequence"/>
</dbReference>
<organism evidence="1 2">
    <name type="scientific">Liparis tanakae</name>
    <name type="common">Tanaka's snailfish</name>
    <dbReference type="NCBI Taxonomy" id="230148"/>
    <lineage>
        <taxon>Eukaryota</taxon>
        <taxon>Metazoa</taxon>
        <taxon>Chordata</taxon>
        <taxon>Craniata</taxon>
        <taxon>Vertebrata</taxon>
        <taxon>Euteleostomi</taxon>
        <taxon>Actinopterygii</taxon>
        <taxon>Neopterygii</taxon>
        <taxon>Teleostei</taxon>
        <taxon>Neoteleostei</taxon>
        <taxon>Acanthomorphata</taxon>
        <taxon>Eupercaria</taxon>
        <taxon>Perciformes</taxon>
        <taxon>Cottioidei</taxon>
        <taxon>Cottales</taxon>
        <taxon>Liparidae</taxon>
        <taxon>Liparis</taxon>
    </lineage>
</organism>
<evidence type="ECO:0000313" key="1">
    <source>
        <dbReference type="EMBL" id="TNN62420.1"/>
    </source>
</evidence>
<sequence length="59" mass="6805">MYHSSPAASGPPRDHVVWFASNWLRSEYLRWEAATGQPVTDVQPQLAPVRVLRQWLDTE</sequence>
<name>A0A4Z2HA77_9TELE</name>
<proteinExistence type="predicted"/>
<dbReference type="AlphaFoldDB" id="A0A4Z2HA77"/>
<accession>A0A4Z2HA77</accession>
<dbReference type="EMBL" id="SRLO01000293">
    <property type="protein sequence ID" value="TNN62420.1"/>
    <property type="molecule type" value="Genomic_DNA"/>
</dbReference>
<protein>
    <submittedName>
        <fullName evidence="1">Uncharacterized protein</fullName>
    </submittedName>
</protein>
<gene>
    <name evidence="1" type="ORF">EYF80_027328</name>
</gene>
<keyword evidence="2" id="KW-1185">Reference proteome</keyword>